<comment type="caution">
    <text evidence="9">The sequence shown here is derived from an EMBL/GenBank/DDBJ whole genome shotgun (WGS) entry which is preliminary data.</text>
</comment>
<name>A0AAN9IAM9_CROPI</name>
<comment type="subcellular location">
    <subcellularLocation>
        <location evidence="1">Nucleus</location>
    </subcellularLocation>
</comment>
<feature type="domain" description="B-block binding subunit of TFIIIC" evidence="6">
    <location>
        <begin position="91"/>
        <end position="176"/>
    </location>
</feature>
<dbReference type="InterPro" id="IPR036390">
    <property type="entry name" value="WH_DNA-bd_sf"/>
</dbReference>
<evidence type="ECO:0000313" key="10">
    <source>
        <dbReference type="Proteomes" id="UP001372338"/>
    </source>
</evidence>
<dbReference type="GO" id="GO:0000127">
    <property type="term" value="C:transcription factor TFIIIC complex"/>
    <property type="evidence" value="ECO:0007669"/>
    <property type="project" value="InterPro"/>
</dbReference>
<keyword evidence="4" id="KW-0804">Transcription</keyword>
<keyword evidence="5" id="KW-0539">Nucleus</keyword>
<dbReference type="GO" id="GO:0006384">
    <property type="term" value="P:transcription initiation at RNA polymerase III promoter"/>
    <property type="evidence" value="ECO:0007669"/>
    <property type="project" value="InterPro"/>
</dbReference>
<evidence type="ECO:0000256" key="2">
    <source>
        <dbReference type="ARBA" id="ARBA00022553"/>
    </source>
</evidence>
<organism evidence="9 10">
    <name type="scientific">Crotalaria pallida</name>
    <name type="common">Smooth rattlebox</name>
    <name type="synonym">Crotalaria striata</name>
    <dbReference type="NCBI Taxonomy" id="3830"/>
    <lineage>
        <taxon>Eukaryota</taxon>
        <taxon>Viridiplantae</taxon>
        <taxon>Streptophyta</taxon>
        <taxon>Embryophyta</taxon>
        <taxon>Tracheophyta</taxon>
        <taxon>Spermatophyta</taxon>
        <taxon>Magnoliopsida</taxon>
        <taxon>eudicotyledons</taxon>
        <taxon>Gunneridae</taxon>
        <taxon>Pentapetalae</taxon>
        <taxon>rosids</taxon>
        <taxon>fabids</taxon>
        <taxon>Fabales</taxon>
        <taxon>Fabaceae</taxon>
        <taxon>Papilionoideae</taxon>
        <taxon>50 kb inversion clade</taxon>
        <taxon>genistoids sensu lato</taxon>
        <taxon>core genistoids</taxon>
        <taxon>Crotalarieae</taxon>
        <taxon>Crotalaria</taxon>
    </lineage>
</organism>
<accession>A0AAN9IAM9</accession>
<dbReference type="PANTHER" id="PTHR15180:SF1">
    <property type="entry name" value="GENERAL TRANSCRIPTION FACTOR 3C POLYPEPTIDE 1"/>
    <property type="match status" value="1"/>
</dbReference>
<dbReference type="Gene3D" id="1.10.10.10">
    <property type="entry name" value="Winged helix-like DNA-binding domain superfamily/Winged helix DNA-binding domain"/>
    <property type="match status" value="1"/>
</dbReference>
<dbReference type="Pfam" id="PF24538">
    <property type="entry name" value="DUF7599"/>
    <property type="match status" value="1"/>
</dbReference>
<gene>
    <name evidence="9" type="ORF">RIF29_14821</name>
</gene>
<evidence type="ECO:0000256" key="3">
    <source>
        <dbReference type="ARBA" id="ARBA00023125"/>
    </source>
</evidence>
<evidence type="ECO:0000256" key="1">
    <source>
        <dbReference type="ARBA" id="ARBA00004123"/>
    </source>
</evidence>
<evidence type="ECO:0000259" key="6">
    <source>
        <dbReference type="Pfam" id="PF04182"/>
    </source>
</evidence>
<evidence type="ECO:0008006" key="11">
    <source>
        <dbReference type="Google" id="ProtNLM"/>
    </source>
</evidence>
<evidence type="ECO:0000256" key="4">
    <source>
        <dbReference type="ARBA" id="ARBA00023163"/>
    </source>
</evidence>
<dbReference type="GO" id="GO:0042791">
    <property type="term" value="P:5S class rRNA transcription by RNA polymerase III"/>
    <property type="evidence" value="ECO:0007669"/>
    <property type="project" value="TreeGrafter"/>
</dbReference>
<dbReference type="InterPro" id="IPR056020">
    <property type="entry name" value="DUF7599"/>
</dbReference>
<dbReference type="InterPro" id="IPR007309">
    <property type="entry name" value="TFIIIC_Bblock-bd"/>
</dbReference>
<feature type="domain" description="DUF7599" evidence="7">
    <location>
        <begin position="227"/>
        <end position="298"/>
    </location>
</feature>
<dbReference type="SUPFAM" id="SSF46785">
    <property type="entry name" value="Winged helix' DNA-binding domain"/>
    <property type="match status" value="1"/>
</dbReference>
<keyword evidence="2" id="KW-0597">Phosphoprotein</keyword>
<evidence type="ECO:0000259" key="7">
    <source>
        <dbReference type="Pfam" id="PF24538"/>
    </source>
</evidence>
<evidence type="ECO:0000259" key="8">
    <source>
        <dbReference type="Pfam" id="PF24658"/>
    </source>
</evidence>
<dbReference type="Pfam" id="PF04182">
    <property type="entry name" value="B-block_TFIIIC"/>
    <property type="match status" value="1"/>
</dbReference>
<keyword evidence="3" id="KW-0238">DNA-binding</keyword>
<dbReference type="InterPro" id="IPR036388">
    <property type="entry name" value="WH-like_DNA-bd_sf"/>
</dbReference>
<dbReference type="GO" id="GO:0003677">
    <property type="term" value="F:DNA binding"/>
    <property type="evidence" value="ECO:0007669"/>
    <property type="project" value="UniProtKB-KW"/>
</dbReference>
<evidence type="ECO:0000256" key="5">
    <source>
        <dbReference type="ARBA" id="ARBA00023242"/>
    </source>
</evidence>
<dbReference type="PANTHER" id="PTHR15180">
    <property type="entry name" value="GENERAL TRANSCRIPTION FACTOR 3C POLYPEPTIDE 1"/>
    <property type="match status" value="1"/>
</dbReference>
<keyword evidence="10" id="KW-1185">Reference proteome</keyword>
<dbReference type="InterPro" id="IPR056064">
    <property type="entry name" value="DUF7647"/>
</dbReference>
<dbReference type="InterPro" id="IPR044210">
    <property type="entry name" value="Tfc3-like"/>
</dbReference>
<reference evidence="9 10" key="1">
    <citation type="submission" date="2024-01" db="EMBL/GenBank/DDBJ databases">
        <title>The genomes of 5 underutilized Papilionoideae crops provide insights into root nodulation and disease resistanc.</title>
        <authorList>
            <person name="Yuan L."/>
        </authorList>
    </citation>
    <scope>NUCLEOTIDE SEQUENCE [LARGE SCALE GENOMIC DNA]</scope>
    <source>
        <strain evidence="9">ZHUSHIDOU_FW_LH</strain>
        <tissue evidence="9">Leaf</tissue>
    </source>
</reference>
<proteinExistence type="predicted"/>
<protein>
    <recommendedName>
        <fullName evidence="11">B-block binding subunit of TFIIIC domain-containing protein</fullName>
    </recommendedName>
</protein>
<dbReference type="GO" id="GO:0005634">
    <property type="term" value="C:nucleus"/>
    <property type="evidence" value="ECO:0007669"/>
    <property type="project" value="UniProtKB-SubCell"/>
</dbReference>
<dbReference type="Proteomes" id="UP001372338">
    <property type="component" value="Unassembled WGS sequence"/>
</dbReference>
<dbReference type="AlphaFoldDB" id="A0AAN9IAM9"/>
<sequence length="655" mass="73736">MEIWNGGQKVSHEAKKQFPFTNLQHSSSPSLPLSPFIKQTILTTLLRFEPTSSPPFNASDNKLNFKIFAQKSLTNTFVGIYDDSQSLTHAQTRVLHLLSNARANGVTQARLAKRLRIDSNKFHYVLRTLECRGLILKHAAIHKKKKKKERGEALECGNSTQSVVTHLAYLRRYAKELASHHRWFGFDVTNPDDDHDDDDVDDEKENADGIVDDVFLMNNKPQIIPNCDLLAKANGKVLVSEIKKELGYCGSRLRRKAWKQMSSKLKVDRLVEKFKAEVNDKTEACLRLLDPITAASANDICKRLRIDQRKNHLRLISLCSIFGLRACTSNGEPVGRSKLEDTGTGAELSCESPRNIGSSYAETPTNLQELAFDPNGEMIPVMKDIQKAQNLIALGGHASKAEVYANGFVLPKNFRAKLLHNFLWDYLHISESRCDALSSEKCVSELTNNPRSSSKLFSLEAAIKALPFELFLRVVGSTKKYEELIEKSKIGLLLSDLSIEKNMCLMDTRATGRLSLVIDILRRLKVTSDRTKLIRVVTDLQSRDGVTNPTAHSHTMDLRPYIEEPISNDASSLNLISHNLRPRIRHDFILCNRDAVNEYWKTLEYCYAAADQKAALYPFPGSVVSEVISAMARVHIKRNHALMHGLTVTVNNQFS</sequence>
<evidence type="ECO:0000313" key="9">
    <source>
        <dbReference type="EMBL" id="KAK7273758.1"/>
    </source>
</evidence>
<dbReference type="EMBL" id="JAYWIO010000003">
    <property type="protein sequence ID" value="KAK7273758.1"/>
    <property type="molecule type" value="Genomic_DNA"/>
</dbReference>
<dbReference type="Pfam" id="PF24658">
    <property type="entry name" value="DUF7647"/>
    <property type="match status" value="1"/>
</dbReference>
<feature type="domain" description="DUF7647" evidence="8">
    <location>
        <begin position="449"/>
        <end position="630"/>
    </location>
</feature>